<dbReference type="InterPro" id="IPR011944">
    <property type="entry name" value="Steroid_delta5-4_isomerase"/>
</dbReference>
<dbReference type="Proteomes" id="UP001597097">
    <property type="component" value="Unassembled WGS sequence"/>
</dbReference>
<proteinExistence type="predicted"/>
<dbReference type="InterPro" id="IPR027843">
    <property type="entry name" value="DUF4440"/>
</dbReference>
<dbReference type="NCBIfam" id="TIGR02246">
    <property type="entry name" value="SgcJ/EcaC family oxidoreductase"/>
    <property type="match status" value="1"/>
</dbReference>
<reference evidence="3" key="1">
    <citation type="journal article" date="2019" name="Int. J. Syst. Evol. Microbiol.">
        <title>The Global Catalogue of Microorganisms (GCM) 10K type strain sequencing project: providing services to taxonomists for standard genome sequencing and annotation.</title>
        <authorList>
            <consortium name="The Broad Institute Genomics Platform"/>
            <consortium name="The Broad Institute Genome Sequencing Center for Infectious Disease"/>
            <person name="Wu L."/>
            <person name="Ma J."/>
        </authorList>
    </citation>
    <scope>NUCLEOTIDE SEQUENCE [LARGE SCALE GENOMIC DNA]</scope>
    <source>
        <strain evidence="3">CGMCC 1.15399</strain>
    </source>
</reference>
<sequence length="148" mass="16457">MNTTRDAQQAIRELFTAMEDAWNRGDGNAYAACFTQDASYTAFFGTVYRGRADIAGGHQALFDSVLKGTTMFNEIVEVRFYGTDTAVVLGRGDVGKKRPGKLPKVQTYTLVRDADGQWRIAAFQNTKRNRLMEGFTFKVTPAAAPRRS</sequence>
<keyword evidence="3" id="KW-1185">Reference proteome</keyword>
<feature type="domain" description="DUF4440" evidence="1">
    <location>
        <begin position="11"/>
        <end position="120"/>
    </location>
</feature>
<accession>A0ABW4GRD9</accession>
<comment type="caution">
    <text evidence="2">The sequence shown here is derived from an EMBL/GenBank/DDBJ whole genome shotgun (WGS) entry which is preliminary data.</text>
</comment>
<protein>
    <submittedName>
        <fullName evidence="2">SgcJ/EcaC family oxidoreductase</fullName>
    </submittedName>
</protein>
<evidence type="ECO:0000313" key="3">
    <source>
        <dbReference type="Proteomes" id="UP001597097"/>
    </source>
</evidence>
<evidence type="ECO:0000259" key="1">
    <source>
        <dbReference type="Pfam" id="PF14534"/>
    </source>
</evidence>
<dbReference type="EMBL" id="JBHUCM010000047">
    <property type="protein sequence ID" value="MFD1545220.1"/>
    <property type="molecule type" value="Genomic_DNA"/>
</dbReference>
<dbReference type="Pfam" id="PF14534">
    <property type="entry name" value="DUF4440"/>
    <property type="match status" value="1"/>
</dbReference>
<dbReference type="RefSeq" id="WP_219532192.1">
    <property type="nucleotide sequence ID" value="NZ_JAHKRM010000013.1"/>
</dbReference>
<evidence type="ECO:0000313" key="2">
    <source>
        <dbReference type="EMBL" id="MFD1545220.1"/>
    </source>
</evidence>
<name>A0ABW4GRD9_9ACTN</name>
<organism evidence="2 3">
    <name type="scientific">Nonomuraea guangzhouensis</name>
    <dbReference type="NCBI Taxonomy" id="1291555"/>
    <lineage>
        <taxon>Bacteria</taxon>
        <taxon>Bacillati</taxon>
        <taxon>Actinomycetota</taxon>
        <taxon>Actinomycetes</taxon>
        <taxon>Streptosporangiales</taxon>
        <taxon>Streptosporangiaceae</taxon>
        <taxon>Nonomuraea</taxon>
    </lineage>
</organism>
<gene>
    <name evidence="2" type="ORF">ACFSJ0_49840</name>
</gene>